<reference evidence="2 3" key="1">
    <citation type="submission" date="2011-09" db="EMBL/GenBank/DDBJ databases">
        <title>The draft genome of Treponema saccharophilum DSM 2985.</title>
        <authorList>
            <consortium name="US DOE Joint Genome Institute (JGI-PGF)"/>
            <person name="Lucas S."/>
            <person name="Copeland A."/>
            <person name="Lapidus A."/>
            <person name="Glavina del Rio T."/>
            <person name="Dalin E."/>
            <person name="Tice H."/>
            <person name="Bruce D."/>
            <person name="Goodwin L."/>
            <person name="Pitluck S."/>
            <person name="Peters L."/>
            <person name="Kyrpides N."/>
            <person name="Mavromatis K."/>
            <person name="Ivanova N."/>
            <person name="Markowitz V."/>
            <person name="Cheng J.-F."/>
            <person name="Hugenholtz P."/>
            <person name="Woyke T."/>
            <person name="Wu D."/>
            <person name="Gronow S."/>
            <person name="Wellnitz S."/>
            <person name="Brambilla E."/>
            <person name="Klenk H.-P."/>
            <person name="Eisen J.A."/>
        </authorList>
    </citation>
    <scope>NUCLEOTIDE SEQUENCE [LARGE SCALE GENOMIC DNA]</scope>
    <source>
        <strain evidence="2 3">DSM 2985</strain>
    </source>
</reference>
<organism evidence="2 3">
    <name type="scientific">Treponema saccharophilum DSM 2985</name>
    <dbReference type="NCBI Taxonomy" id="907348"/>
    <lineage>
        <taxon>Bacteria</taxon>
        <taxon>Pseudomonadati</taxon>
        <taxon>Spirochaetota</taxon>
        <taxon>Spirochaetia</taxon>
        <taxon>Spirochaetales</taxon>
        <taxon>Treponemataceae</taxon>
        <taxon>Treponema</taxon>
    </lineage>
</organism>
<gene>
    <name evidence="2" type="ORF">TresaDRAFT_0211</name>
</gene>
<feature type="signal peptide" evidence="1">
    <location>
        <begin position="1"/>
        <end position="22"/>
    </location>
</feature>
<protein>
    <submittedName>
        <fullName evidence="2">Uncharacterized protein</fullName>
    </submittedName>
</protein>
<dbReference type="AlphaFoldDB" id="H7EPA5"/>
<keyword evidence="1" id="KW-0732">Signal</keyword>
<name>H7EPA5_9SPIR</name>
<evidence type="ECO:0000313" key="2">
    <source>
        <dbReference type="EMBL" id="EIC00738.1"/>
    </source>
</evidence>
<evidence type="ECO:0000313" key="3">
    <source>
        <dbReference type="Proteomes" id="UP000003571"/>
    </source>
</evidence>
<dbReference type="Proteomes" id="UP000003571">
    <property type="component" value="Unassembled WGS sequence"/>
</dbReference>
<keyword evidence="3" id="KW-1185">Reference proteome</keyword>
<dbReference type="RefSeq" id="WP_002706420.1">
    <property type="nucleotide sequence ID" value="NZ_AGRW01000054.1"/>
</dbReference>
<accession>H7EPA5</accession>
<proteinExistence type="predicted"/>
<comment type="caution">
    <text evidence="2">The sequence shown here is derived from an EMBL/GenBank/DDBJ whole genome shotgun (WGS) entry which is preliminary data.</text>
</comment>
<dbReference type="EMBL" id="AGRW01000054">
    <property type="protein sequence ID" value="EIC00738.1"/>
    <property type="molecule type" value="Genomic_DNA"/>
</dbReference>
<dbReference type="PATRIC" id="fig|907348.3.peg.2798"/>
<dbReference type="STRING" id="907348.TresaDRAFT_0211"/>
<dbReference type="OrthoDB" id="357745at2"/>
<evidence type="ECO:0000256" key="1">
    <source>
        <dbReference type="SAM" id="SignalP"/>
    </source>
</evidence>
<feature type="chain" id="PRO_5003608901" evidence="1">
    <location>
        <begin position="23"/>
        <end position="328"/>
    </location>
</feature>
<sequence length="328" mass="34654">MKILKTLAASSAVFFMSAGAFAAGLDFTTLGTKLAENPNYIADTINPGLGDFAEQLAISIPQAATQQNVWADAYIGKSFPSVPPHFGGGVNMALTHIDTSGLAEAASALGIDNIEDSYYFPCFTADLRVGGVLLPFDVDIAVMKTGTIDTSVFGSDLSVDFFTIGADVRYALLEGGLIFPKLSVGAGYFYNQGTFGASSDNGSATIDYKVHTLYGQVQVSKSFLLFTPFLGLRGLVSKYDNTYDWEYKGSYASQIKAAASLLGKTVETKGSGSYKSDAFDFGGIQPQVFAGVGVNFLVLQATLSVSADLRNLGDSGLWSGAFSFRAKL</sequence>
<dbReference type="eggNOG" id="ENOG5033Y28">
    <property type="taxonomic scope" value="Bacteria"/>
</dbReference>